<organism evidence="1 2">
    <name type="scientific">Cellulomonas fimi</name>
    <dbReference type="NCBI Taxonomy" id="1708"/>
    <lineage>
        <taxon>Bacteria</taxon>
        <taxon>Bacillati</taxon>
        <taxon>Actinomycetota</taxon>
        <taxon>Actinomycetes</taxon>
        <taxon>Micrococcales</taxon>
        <taxon>Cellulomonadaceae</taxon>
        <taxon>Cellulomonas</taxon>
    </lineage>
</organism>
<dbReference type="InterPro" id="IPR036412">
    <property type="entry name" value="HAD-like_sf"/>
</dbReference>
<dbReference type="Pfam" id="PF00702">
    <property type="entry name" value="Hydrolase"/>
    <property type="match status" value="1"/>
</dbReference>
<dbReference type="InterPro" id="IPR051806">
    <property type="entry name" value="HAD-like_SPP"/>
</dbReference>
<reference evidence="1 2" key="1">
    <citation type="submission" date="2020-04" db="EMBL/GenBank/DDBJ databases">
        <title>Sequencing and Assembly of C. fimi.</title>
        <authorList>
            <person name="Ramsey A.R."/>
        </authorList>
    </citation>
    <scope>NUCLEOTIDE SEQUENCE [LARGE SCALE GENOMIC DNA]</scope>
    <source>
        <strain evidence="1 2">SB</strain>
    </source>
</reference>
<dbReference type="SFLD" id="SFLDS00003">
    <property type="entry name" value="Haloacid_Dehalogenase"/>
    <property type="match status" value="1"/>
</dbReference>
<keyword evidence="2" id="KW-1185">Reference proteome</keyword>
<dbReference type="SUPFAM" id="SSF56784">
    <property type="entry name" value="HAD-like"/>
    <property type="match status" value="1"/>
</dbReference>
<dbReference type="InterPro" id="IPR023198">
    <property type="entry name" value="PGP-like_dom2"/>
</dbReference>
<name>A0A7Y0QJ92_CELFI</name>
<dbReference type="InterPro" id="IPR023214">
    <property type="entry name" value="HAD_sf"/>
</dbReference>
<comment type="caution">
    <text evidence="1">The sequence shown here is derived from an EMBL/GenBank/DDBJ whole genome shotgun (WGS) entry which is preliminary data.</text>
</comment>
<evidence type="ECO:0000313" key="2">
    <source>
        <dbReference type="Proteomes" id="UP000562124"/>
    </source>
</evidence>
<dbReference type="Gene3D" id="3.40.50.1000">
    <property type="entry name" value="HAD superfamily/HAD-like"/>
    <property type="match status" value="1"/>
</dbReference>
<protein>
    <submittedName>
        <fullName evidence="1">HAD-IA family hydrolase</fullName>
    </submittedName>
</protein>
<accession>A0A7Y0QJ92</accession>
<dbReference type="InterPro" id="IPR006439">
    <property type="entry name" value="HAD-SF_hydro_IA"/>
</dbReference>
<dbReference type="EMBL" id="JABCJJ010000051">
    <property type="protein sequence ID" value="NMR21689.1"/>
    <property type="molecule type" value="Genomic_DNA"/>
</dbReference>
<keyword evidence="1" id="KW-0378">Hydrolase</keyword>
<dbReference type="Gene3D" id="1.10.150.240">
    <property type="entry name" value="Putative phosphatase, domain 2"/>
    <property type="match status" value="1"/>
</dbReference>
<evidence type="ECO:0000313" key="1">
    <source>
        <dbReference type="EMBL" id="NMR21689.1"/>
    </source>
</evidence>
<dbReference type="Proteomes" id="UP000562124">
    <property type="component" value="Unassembled WGS sequence"/>
</dbReference>
<dbReference type="AlphaFoldDB" id="A0A7Y0QJ92"/>
<sequence>MAHPVLDRTFAAVLFDLDGTLISSVAAAERSWTRLAIELAIPAERFGDFHGVPSAQLIERLIPERPEAERRYAEQRIEEIEVADTAGIELLPGAADALAALGPAGRCAIVTSCTRALAAARLGASGLPVPGVVVTVDDVARGKPAPDPFLLGAERLDVDPTHCLVVEDATAGIVAARAAGAATLALATTSPADRIDGDLVVRDLAAVRFEVSPGGVRVRLA</sequence>
<gene>
    <name evidence="1" type="ORF">HIR71_15955</name>
</gene>
<dbReference type="RefSeq" id="WP_169326052.1">
    <property type="nucleotide sequence ID" value="NZ_JABCJJ010000051.1"/>
</dbReference>
<dbReference type="GO" id="GO:0050308">
    <property type="term" value="F:sugar-phosphatase activity"/>
    <property type="evidence" value="ECO:0007669"/>
    <property type="project" value="TreeGrafter"/>
</dbReference>
<dbReference type="PANTHER" id="PTHR43481">
    <property type="entry name" value="FRUCTOSE-1-PHOSPHATE PHOSPHATASE"/>
    <property type="match status" value="1"/>
</dbReference>
<dbReference type="NCBIfam" id="TIGR01509">
    <property type="entry name" value="HAD-SF-IA-v3"/>
    <property type="match status" value="1"/>
</dbReference>
<dbReference type="PANTHER" id="PTHR43481:SF4">
    <property type="entry name" value="GLYCEROL-1-PHOSPHATE PHOSPHOHYDROLASE 1-RELATED"/>
    <property type="match status" value="1"/>
</dbReference>
<dbReference type="SFLD" id="SFLDG01129">
    <property type="entry name" value="C1.5:_HAD__Beta-PGM__Phosphata"/>
    <property type="match status" value="1"/>
</dbReference>
<proteinExistence type="predicted"/>